<dbReference type="InterPro" id="IPR035901">
    <property type="entry name" value="GIY-YIG_endonuc_sf"/>
</dbReference>
<dbReference type="EMBL" id="NEVH01010489">
    <property type="protein sequence ID" value="PNF32319.1"/>
    <property type="molecule type" value="Genomic_DNA"/>
</dbReference>
<evidence type="ECO:0000259" key="1">
    <source>
        <dbReference type="PROSITE" id="PS50164"/>
    </source>
</evidence>
<comment type="caution">
    <text evidence="2">The sequence shown here is derived from an EMBL/GenBank/DDBJ whole genome shotgun (WGS) entry which is preliminary data.</text>
</comment>
<sequence length="346" mass="41069">MAEVFLQHFEQREVKHLLEDKHIIYYNRYVDDIILIYNQLKVTPQFILDQFNKQNKNLHFTLNEEESNQITYLDLQLTNNHGQIRMEIYRKPTSTDTTISNSSCHPKEQKLAAYKNWLHRLAILPLDNVAKSKELNTIINIAENNGYSKELITRMYHKCRQLNKLTPIEGSEQKWVSYTYNGCYTRKITKLFRNTNVRIAFKVNHTLGKILNTKQSKNSYEQSGVYKLTCLECQQVYIGQTGRKLITRYNEHIRCIRFNKDDSAYAQHILNRQHQYGPIAQTMELIEVARKGKLMNIKEEYQIYRHYRDNKLIDEQKQAKEINTQNSMFDLITTCTHTPPTTSRYT</sequence>
<dbReference type="PANTHER" id="PTHR21301:SF10">
    <property type="entry name" value="REVERSE TRANSCRIPTASE DOMAIN-CONTAINING PROTEIN"/>
    <property type="match status" value="1"/>
</dbReference>
<gene>
    <name evidence="2" type="ORF">B7P43_G14024</name>
</gene>
<evidence type="ECO:0000313" key="2">
    <source>
        <dbReference type="EMBL" id="PNF32319.1"/>
    </source>
</evidence>
<dbReference type="Pfam" id="PF26215">
    <property type="entry name" value="HTH_animal"/>
    <property type="match status" value="1"/>
</dbReference>
<dbReference type="PANTHER" id="PTHR21301">
    <property type="entry name" value="REVERSE TRANSCRIPTASE"/>
    <property type="match status" value="1"/>
</dbReference>
<dbReference type="STRING" id="105785.A0A2J7QUQ6"/>
<protein>
    <recommendedName>
        <fullName evidence="1">GIY-YIG domain-containing protein</fullName>
    </recommendedName>
</protein>
<reference evidence="2 3" key="1">
    <citation type="submission" date="2017-12" db="EMBL/GenBank/DDBJ databases">
        <title>Hemimetabolous genomes reveal molecular basis of termite eusociality.</title>
        <authorList>
            <person name="Harrison M.C."/>
            <person name="Jongepier E."/>
            <person name="Robertson H.M."/>
            <person name="Arning N."/>
            <person name="Bitard-Feildel T."/>
            <person name="Chao H."/>
            <person name="Childers C.P."/>
            <person name="Dinh H."/>
            <person name="Doddapaneni H."/>
            <person name="Dugan S."/>
            <person name="Gowin J."/>
            <person name="Greiner C."/>
            <person name="Han Y."/>
            <person name="Hu H."/>
            <person name="Hughes D.S.T."/>
            <person name="Huylmans A.-K."/>
            <person name="Kemena C."/>
            <person name="Kremer L.P.M."/>
            <person name="Lee S.L."/>
            <person name="Lopez-Ezquerra A."/>
            <person name="Mallet L."/>
            <person name="Monroy-Kuhn J.M."/>
            <person name="Moser A."/>
            <person name="Murali S.C."/>
            <person name="Muzny D.M."/>
            <person name="Otani S."/>
            <person name="Piulachs M.-D."/>
            <person name="Poelchau M."/>
            <person name="Qu J."/>
            <person name="Schaub F."/>
            <person name="Wada-Katsumata A."/>
            <person name="Worley K.C."/>
            <person name="Xie Q."/>
            <person name="Ylla G."/>
            <person name="Poulsen M."/>
            <person name="Gibbs R.A."/>
            <person name="Schal C."/>
            <person name="Richards S."/>
            <person name="Belles X."/>
            <person name="Korb J."/>
            <person name="Bornberg-Bauer E."/>
        </authorList>
    </citation>
    <scope>NUCLEOTIDE SEQUENCE [LARGE SCALE GENOMIC DNA]</scope>
    <source>
        <tissue evidence="2">Whole body</tissue>
    </source>
</reference>
<dbReference type="AlphaFoldDB" id="A0A2J7QUQ6"/>
<feature type="domain" description="GIY-YIG" evidence="1">
    <location>
        <begin position="221"/>
        <end position="313"/>
    </location>
</feature>
<dbReference type="PROSITE" id="PS50164">
    <property type="entry name" value="GIY_YIG"/>
    <property type="match status" value="1"/>
</dbReference>
<evidence type="ECO:0000313" key="3">
    <source>
        <dbReference type="Proteomes" id="UP000235965"/>
    </source>
</evidence>
<dbReference type="InterPro" id="IPR000305">
    <property type="entry name" value="GIY-YIG_endonuc"/>
</dbReference>
<dbReference type="Gene3D" id="3.40.1440.10">
    <property type="entry name" value="GIY-YIG endonuclease"/>
    <property type="match status" value="1"/>
</dbReference>
<proteinExistence type="predicted"/>
<dbReference type="InParanoid" id="A0A2J7QUQ6"/>
<dbReference type="SUPFAM" id="SSF82771">
    <property type="entry name" value="GIY-YIG endonuclease"/>
    <property type="match status" value="1"/>
</dbReference>
<organism evidence="2 3">
    <name type="scientific">Cryptotermes secundus</name>
    <dbReference type="NCBI Taxonomy" id="105785"/>
    <lineage>
        <taxon>Eukaryota</taxon>
        <taxon>Metazoa</taxon>
        <taxon>Ecdysozoa</taxon>
        <taxon>Arthropoda</taxon>
        <taxon>Hexapoda</taxon>
        <taxon>Insecta</taxon>
        <taxon>Pterygota</taxon>
        <taxon>Neoptera</taxon>
        <taxon>Polyneoptera</taxon>
        <taxon>Dictyoptera</taxon>
        <taxon>Blattodea</taxon>
        <taxon>Blattoidea</taxon>
        <taxon>Termitoidae</taxon>
        <taxon>Kalotermitidae</taxon>
        <taxon>Cryptotermitinae</taxon>
        <taxon>Cryptotermes</taxon>
    </lineage>
</organism>
<keyword evidence="3" id="KW-1185">Reference proteome</keyword>
<dbReference type="Proteomes" id="UP000235965">
    <property type="component" value="Unassembled WGS sequence"/>
</dbReference>
<accession>A0A2J7QUQ6</accession>
<dbReference type="InterPro" id="IPR058912">
    <property type="entry name" value="HTH_animal"/>
</dbReference>
<dbReference type="OrthoDB" id="10063405at2759"/>
<name>A0A2J7QUQ6_9NEOP</name>